<dbReference type="GO" id="GO:0016758">
    <property type="term" value="F:hexosyltransferase activity"/>
    <property type="evidence" value="ECO:0007669"/>
    <property type="project" value="InterPro"/>
</dbReference>
<evidence type="ECO:0000313" key="6">
    <source>
        <dbReference type="EMBL" id="RFA06697.1"/>
    </source>
</evidence>
<proteinExistence type="inferred from homology"/>
<evidence type="ECO:0000256" key="2">
    <source>
        <dbReference type="ARBA" id="ARBA00022676"/>
    </source>
</evidence>
<dbReference type="InterPro" id="IPR009695">
    <property type="entry name" value="Diacylglyc_glucosyltr_N"/>
</dbReference>
<keyword evidence="3" id="KW-0808">Transferase</keyword>
<dbReference type="RefSeq" id="WP_116284783.1">
    <property type="nucleotide sequence ID" value="NZ_NBXA01000053.1"/>
</dbReference>
<evidence type="ECO:0000313" key="7">
    <source>
        <dbReference type="Proteomes" id="UP000256709"/>
    </source>
</evidence>
<feature type="domain" description="Diacylglycerol glucosyltransferase N-terminal" evidence="5">
    <location>
        <begin position="28"/>
        <end position="193"/>
    </location>
</feature>
<dbReference type="GO" id="GO:0009247">
    <property type="term" value="P:glycolipid biosynthetic process"/>
    <property type="evidence" value="ECO:0007669"/>
    <property type="project" value="InterPro"/>
</dbReference>
<dbReference type="OrthoDB" id="9810950at2"/>
<comment type="caution">
    <text evidence="6">The sequence shown here is derived from an EMBL/GenBank/DDBJ whole genome shotgun (WGS) entry which is preliminary data.</text>
</comment>
<reference evidence="6 7" key="1">
    <citation type="submission" date="2017-04" db="EMBL/GenBank/DDBJ databases">
        <title>Comparative genome analysis of Subtercola boreus.</title>
        <authorList>
            <person name="Cho Y.-J."/>
            <person name="Cho A."/>
            <person name="Kim O.-S."/>
            <person name="Lee J.-I."/>
        </authorList>
    </citation>
    <scope>NUCLEOTIDE SEQUENCE [LARGE SCALE GENOMIC DNA]</scope>
    <source>
        <strain evidence="6 7">P27444</strain>
    </source>
</reference>
<dbReference type="SUPFAM" id="SSF53756">
    <property type="entry name" value="UDP-Glycosyltransferase/glycogen phosphorylase"/>
    <property type="match status" value="1"/>
</dbReference>
<evidence type="ECO:0000256" key="3">
    <source>
        <dbReference type="ARBA" id="ARBA00022679"/>
    </source>
</evidence>
<name>A0A3E0VCT3_9MICO</name>
<dbReference type="InterPro" id="IPR001296">
    <property type="entry name" value="Glyco_trans_1"/>
</dbReference>
<dbReference type="PANTHER" id="PTHR43025:SF3">
    <property type="entry name" value="MONOGALACTOSYLDIACYLGLYCEROL SYNTHASE 1, CHLOROPLASTIC"/>
    <property type="match status" value="1"/>
</dbReference>
<gene>
    <name evidence="6" type="ORF">B7R21_18725</name>
</gene>
<dbReference type="EMBL" id="NBXA01000053">
    <property type="protein sequence ID" value="RFA06697.1"/>
    <property type="molecule type" value="Genomic_DNA"/>
</dbReference>
<keyword evidence="2" id="KW-0328">Glycosyltransferase</keyword>
<dbReference type="Pfam" id="PF00534">
    <property type="entry name" value="Glycos_transf_1"/>
    <property type="match status" value="1"/>
</dbReference>
<comment type="similarity">
    <text evidence="1">Belongs to the glycosyltransferase 28 family.</text>
</comment>
<dbReference type="InterPro" id="IPR050519">
    <property type="entry name" value="Glycosyltransf_28_UgtP"/>
</dbReference>
<evidence type="ECO:0000256" key="1">
    <source>
        <dbReference type="ARBA" id="ARBA00006962"/>
    </source>
</evidence>
<sequence>MSRPSVRGTNADTGERVLILSAGVGAGHNSAAAALQQACIGRTDIVEVQVIDVLHLSSALYRDVLGKGYFVLVEEVPWLVEWGYDASDPPFRRRGPIDPWTRANAHPVVDAIKRFRPTAIICTHFLPAQLVATLVIRGVIHAKTAVVTTDYDFQGLWLTGAFHALFVAREEGRVEVTALGLPQDRVVASGIPIAEQPAFERTSETSELPKLLISAGATGGDYAVAVVRQTLHMRSPFTATVVCGRNDALRGRIEELVAPVGDRYRVLGLTAEMPRLLRESDLFVGKPGGLSASECMAAGLPMVLVNPIPGQEVRNGDYLMEQGAAVRCNTAATVGWKIDEVLQNPERLLRMQAAARRTGRPHAAAVVLSSLIDGPSRPLVVTRAAQKTIFDASEKHLVASDLTGSGRLARLVDASEGSTVAVLRADELGDLETQYGASGAGLTLRREGSPLSFRWDARRVIRAVLRNDDALHVRVEGI</sequence>
<dbReference type="Pfam" id="PF06925">
    <property type="entry name" value="MGDG_synth"/>
    <property type="match status" value="1"/>
</dbReference>
<evidence type="ECO:0000259" key="4">
    <source>
        <dbReference type="Pfam" id="PF00534"/>
    </source>
</evidence>
<dbReference type="GO" id="GO:0016020">
    <property type="term" value="C:membrane"/>
    <property type="evidence" value="ECO:0007669"/>
    <property type="project" value="GOC"/>
</dbReference>
<dbReference type="PANTHER" id="PTHR43025">
    <property type="entry name" value="MONOGALACTOSYLDIACYLGLYCEROL SYNTHASE"/>
    <property type="match status" value="1"/>
</dbReference>
<accession>A0A3E0VCT3</accession>
<evidence type="ECO:0000259" key="5">
    <source>
        <dbReference type="Pfam" id="PF06925"/>
    </source>
</evidence>
<dbReference type="Proteomes" id="UP000256709">
    <property type="component" value="Unassembled WGS sequence"/>
</dbReference>
<dbReference type="AlphaFoldDB" id="A0A3E0VCT3"/>
<feature type="domain" description="Glycosyl transferase family 1" evidence="4">
    <location>
        <begin position="240"/>
        <end position="357"/>
    </location>
</feature>
<dbReference type="Gene3D" id="3.40.50.2000">
    <property type="entry name" value="Glycogen Phosphorylase B"/>
    <property type="match status" value="1"/>
</dbReference>
<organism evidence="6 7">
    <name type="scientific">Subtercola boreus</name>
    <dbReference type="NCBI Taxonomy" id="120213"/>
    <lineage>
        <taxon>Bacteria</taxon>
        <taxon>Bacillati</taxon>
        <taxon>Actinomycetota</taxon>
        <taxon>Actinomycetes</taxon>
        <taxon>Micrococcales</taxon>
        <taxon>Microbacteriaceae</taxon>
        <taxon>Subtercola</taxon>
    </lineage>
</organism>
<protein>
    <submittedName>
        <fullName evidence="6">Polysaccharide biosynthesis protein</fullName>
    </submittedName>
</protein>